<dbReference type="EMBL" id="JACHJT010000001">
    <property type="protein sequence ID" value="MBB4931407.1"/>
    <property type="molecule type" value="Genomic_DNA"/>
</dbReference>
<evidence type="ECO:0000313" key="2">
    <source>
        <dbReference type="Proteomes" id="UP000523007"/>
    </source>
</evidence>
<organism evidence="1 2">
    <name type="scientific">Lipingzhangella halophila</name>
    <dbReference type="NCBI Taxonomy" id="1783352"/>
    <lineage>
        <taxon>Bacteria</taxon>
        <taxon>Bacillati</taxon>
        <taxon>Actinomycetota</taxon>
        <taxon>Actinomycetes</taxon>
        <taxon>Streptosporangiales</taxon>
        <taxon>Nocardiopsidaceae</taxon>
        <taxon>Lipingzhangella</taxon>
    </lineage>
</organism>
<protein>
    <submittedName>
        <fullName evidence="1">Uncharacterized protein</fullName>
    </submittedName>
</protein>
<dbReference type="AlphaFoldDB" id="A0A7W7W1W0"/>
<accession>A0A7W7W1W0</accession>
<sequence length="107" mass="11634">MTLRGLQNRLERLEQAQPPAERPACVSHARLCPLGSYTGAWRITEGDEPAQLYQDLHASDFHALPCQPGDPAGAAYRLAQAGILDEPGQDTGVLYFLPGVDLAKCFE</sequence>
<evidence type="ECO:0000313" key="1">
    <source>
        <dbReference type="EMBL" id="MBB4931407.1"/>
    </source>
</evidence>
<comment type="caution">
    <text evidence="1">The sequence shown here is derived from an EMBL/GenBank/DDBJ whole genome shotgun (WGS) entry which is preliminary data.</text>
</comment>
<gene>
    <name evidence="1" type="ORF">F4561_002227</name>
</gene>
<name>A0A7W7W1W0_9ACTN</name>
<reference evidence="1 2" key="1">
    <citation type="submission" date="2020-08" db="EMBL/GenBank/DDBJ databases">
        <title>Sequencing the genomes of 1000 actinobacteria strains.</title>
        <authorList>
            <person name="Klenk H.-P."/>
        </authorList>
    </citation>
    <scope>NUCLEOTIDE SEQUENCE [LARGE SCALE GENOMIC DNA]</scope>
    <source>
        <strain evidence="1 2">DSM 102030</strain>
    </source>
</reference>
<keyword evidence="2" id="KW-1185">Reference proteome</keyword>
<dbReference type="Proteomes" id="UP000523007">
    <property type="component" value="Unassembled WGS sequence"/>
</dbReference>
<proteinExistence type="predicted"/>
<dbReference type="RefSeq" id="WP_184577522.1">
    <property type="nucleotide sequence ID" value="NZ_JACHJT010000001.1"/>
</dbReference>